<feature type="transmembrane region" description="Helical" evidence="1">
    <location>
        <begin position="45"/>
        <end position="63"/>
    </location>
</feature>
<evidence type="ECO:0000313" key="2">
    <source>
        <dbReference type="EMBL" id="SHG36389.1"/>
    </source>
</evidence>
<name>A0A1M5J7V4_9BACI</name>
<keyword evidence="1" id="KW-1133">Transmembrane helix</keyword>
<sequence>MKNILLNIVILIVTITIHSGITALYDFDYNLFRDGFDLIMLLKDLGLFLVIFVPIYIITRKLFLKK</sequence>
<keyword evidence="1" id="KW-0812">Transmembrane</keyword>
<evidence type="ECO:0000256" key="1">
    <source>
        <dbReference type="SAM" id="Phobius"/>
    </source>
</evidence>
<feature type="transmembrane region" description="Helical" evidence="1">
    <location>
        <begin position="5"/>
        <end position="25"/>
    </location>
</feature>
<accession>A0A1M5J7V4</accession>
<keyword evidence="1" id="KW-0472">Membrane</keyword>
<protein>
    <submittedName>
        <fullName evidence="2">Uncharacterized protein</fullName>
    </submittedName>
</protein>
<proteinExistence type="predicted"/>
<gene>
    <name evidence="2" type="ORF">SAMN05216225_102837</name>
</gene>
<organism evidence="2 3">
    <name type="scientific">Ornithinibacillus halophilus</name>
    <dbReference type="NCBI Taxonomy" id="930117"/>
    <lineage>
        <taxon>Bacteria</taxon>
        <taxon>Bacillati</taxon>
        <taxon>Bacillota</taxon>
        <taxon>Bacilli</taxon>
        <taxon>Bacillales</taxon>
        <taxon>Bacillaceae</taxon>
        <taxon>Ornithinibacillus</taxon>
    </lineage>
</organism>
<dbReference type="EMBL" id="FQVW01000028">
    <property type="protein sequence ID" value="SHG36389.1"/>
    <property type="molecule type" value="Genomic_DNA"/>
</dbReference>
<reference evidence="2 3" key="1">
    <citation type="submission" date="2016-11" db="EMBL/GenBank/DDBJ databases">
        <authorList>
            <person name="Jaros S."/>
            <person name="Januszkiewicz K."/>
            <person name="Wedrychowicz H."/>
        </authorList>
    </citation>
    <scope>NUCLEOTIDE SEQUENCE [LARGE SCALE GENOMIC DNA]</scope>
    <source>
        <strain evidence="2 3">IBRC-M 10683</strain>
    </source>
</reference>
<keyword evidence="3" id="KW-1185">Reference proteome</keyword>
<dbReference type="Proteomes" id="UP000183988">
    <property type="component" value="Unassembled WGS sequence"/>
</dbReference>
<dbReference type="AlphaFoldDB" id="A0A1M5J7V4"/>
<dbReference type="OrthoDB" id="2974742at2"/>
<evidence type="ECO:0000313" key="3">
    <source>
        <dbReference type="Proteomes" id="UP000183988"/>
    </source>
</evidence>
<dbReference type="RefSeq" id="WP_072891046.1">
    <property type="nucleotide sequence ID" value="NZ_FQVW01000028.1"/>
</dbReference>